<dbReference type="GO" id="GO:0015562">
    <property type="term" value="F:efflux transmembrane transporter activity"/>
    <property type="evidence" value="ECO:0007669"/>
    <property type="project" value="TreeGrafter"/>
</dbReference>
<sequence>MNSTMKSTLKHSTKVAGAVVICTALIAGCSAQPAAQPTAANAAESQLKVVKVSPVEKKKIGDPLEQVADVVASVQMDVITKVNGDVLEILKKRGDVVEKGDVLFRLDPTDLQISKEKAQIALNGSQQQLAKTRKDLADGKQDMVNGIAKLEAAVRDTEKTYNKMRNDYDLGLVTKFQLEQLETQLNNLKLDLESSRQKLKTFESTNQLAQLEQGVQTADVTVRELERSLNNTEVKATASGVLTDLPVEIGMTLSPGFKGATIQQLDPVKIKAELTEEAAQLIRGKQELEFYVPGETERAKAKVVYLADVMGAQSKSYALELEVANADRKLKPGMKAQVLLTDDNDQVVVTVPTLSVVREGSETFVFVLVGDTAEKRKVELGRLNETIQEIISGVKEGEQLIVSGQNQLKDKEKVQLAK</sequence>
<accession>A0A7X3CUY8</accession>
<dbReference type="AlphaFoldDB" id="A0A7X3CUY8"/>
<feature type="domain" description="YknX-like C-terminal permuted SH3-like" evidence="5">
    <location>
        <begin position="348"/>
        <end position="415"/>
    </location>
</feature>
<dbReference type="PANTHER" id="PTHR30469">
    <property type="entry name" value="MULTIDRUG RESISTANCE PROTEIN MDTA"/>
    <property type="match status" value="1"/>
</dbReference>
<evidence type="ECO:0000256" key="2">
    <source>
        <dbReference type="SAM" id="Coils"/>
    </source>
</evidence>
<dbReference type="InterPro" id="IPR058637">
    <property type="entry name" value="YknX-like_C"/>
</dbReference>
<evidence type="ECO:0000313" key="6">
    <source>
        <dbReference type="EMBL" id="MUG72654.1"/>
    </source>
</evidence>
<gene>
    <name evidence="6" type="ORF">GNP93_18445</name>
</gene>
<dbReference type="PANTHER" id="PTHR30469:SF15">
    <property type="entry name" value="HLYD FAMILY OF SECRETION PROTEINS"/>
    <property type="match status" value="1"/>
</dbReference>
<reference evidence="6 7" key="1">
    <citation type="submission" date="2019-11" db="EMBL/GenBank/DDBJ databases">
        <title>Draft genome sequences of five Paenibacillus species of dairy origin.</title>
        <authorList>
            <person name="Olajide A.M."/>
            <person name="Chen S."/>
            <person name="Lapointe G."/>
        </authorList>
    </citation>
    <scope>NUCLEOTIDE SEQUENCE [LARGE SCALE GENOMIC DNA]</scope>
    <source>
        <strain evidence="6 7">2CS3</strain>
    </source>
</reference>
<dbReference type="InterPro" id="IPR058625">
    <property type="entry name" value="MdtA-like_BSH"/>
</dbReference>
<feature type="domain" description="CusB-like beta-barrel" evidence="4">
    <location>
        <begin position="270"/>
        <end position="342"/>
    </location>
</feature>
<proteinExistence type="inferred from homology"/>
<protein>
    <submittedName>
        <fullName evidence="6">Efflux RND transporter periplasmic adaptor subunit</fullName>
    </submittedName>
</protein>
<dbReference type="Pfam" id="PF25954">
    <property type="entry name" value="Beta-barrel_RND_2"/>
    <property type="match status" value="1"/>
</dbReference>
<dbReference type="Gene3D" id="2.40.50.100">
    <property type="match status" value="1"/>
</dbReference>
<keyword evidence="2" id="KW-0175">Coiled coil</keyword>
<dbReference type="RefSeq" id="WP_127607302.1">
    <property type="nucleotide sequence ID" value="NZ_JARTHJ010000027.1"/>
</dbReference>
<feature type="domain" description="Multidrug resistance protein MdtA-like barrel-sandwich hybrid" evidence="3">
    <location>
        <begin position="76"/>
        <end position="256"/>
    </location>
</feature>
<evidence type="ECO:0000313" key="7">
    <source>
        <dbReference type="Proteomes" id="UP000450917"/>
    </source>
</evidence>
<evidence type="ECO:0000259" key="4">
    <source>
        <dbReference type="Pfam" id="PF25954"/>
    </source>
</evidence>
<dbReference type="InterPro" id="IPR006143">
    <property type="entry name" value="RND_pump_MFP"/>
</dbReference>
<dbReference type="Gene3D" id="2.40.420.20">
    <property type="match status" value="1"/>
</dbReference>
<evidence type="ECO:0000256" key="1">
    <source>
        <dbReference type="ARBA" id="ARBA00009477"/>
    </source>
</evidence>
<dbReference type="SUPFAM" id="SSF111369">
    <property type="entry name" value="HlyD-like secretion proteins"/>
    <property type="match status" value="2"/>
</dbReference>
<dbReference type="PROSITE" id="PS51257">
    <property type="entry name" value="PROKAR_LIPOPROTEIN"/>
    <property type="match status" value="1"/>
</dbReference>
<dbReference type="Proteomes" id="UP000450917">
    <property type="component" value="Unassembled WGS sequence"/>
</dbReference>
<dbReference type="Pfam" id="PF25917">
    <property type="entry name" value="BSH_RND"/>
    <property type="match status" value="1"/>
</dbReference>
<evidence type="ECO:0000259" key="5">
    <source>
        <dbReference type="Pfam" id="PF25989"/>
    </source>
</evidence>
<dbReference type="GO" id="GO:1990281">
    <property type="term" value="C:efflux pump complex"/>
    <property type="evidence" value="ECO:0007669"/>
    <property type="project" value="TreeGrafter"/>
</dbReference>
<dbReference type="Pfam" id="PF25989">
    <property type="entry name" value="YknX_C"/>
    <property type="match status" value="1"/>
</dbReference>
<name>A0A7X3CUY8_9BACL</name>
<evidence type="ECO:0000259" key="3">
    <source>
        <dbReference type="Pfam" id="PF25917"/>
    </source>
</evidence>
<keyword evidence="7" id="KW-1185">Reference proteome</keyword>
<dbReference type="InterPro" id="IPR058792">
    <property type="entry name" value="Beta-barrel_RND_2"/>
</dbReference>
<dbReference type="EMBL" id="WNZX01000016">
    <property type="protein sequence ID" value="MUG72654.1"/>
    <property type="molecule type" value="Genomic_DNA"/>
</dbReference>
<dbReference type="NCBIfam" id="TIGR01730">
    <property type="entry name" value="RND_mfp"/>
    <property type="match status" value="1"/>
</dbReference>
<dbReference type="Gene3D" id="2.40.30.170">
    <property type="match status" value="1"/>
</dbReference>
<organism evidence="6 7">
    <name type="scientific">Paenibacillus validus</name>
    <dbReference type="NCBI Taxonomy" id="44253"/>
    <lineage>
        <taxon>Bacteria</taxon>
        <taxon>Bacillati</taxon>
        <taxon>Bacillota</taxon>
        <taxon>Bacilli</taxon>
        <taxon>Bacillales</taxon>
        <taxon>Paenibacillaceae</taxon>
        <taxon>Paenibacillus</taxon>
    </lineage>
</organism>
<feature type="coiled-coil region" evidence="2">
    <location>
        <begin position="115"/>
        <end position="235"/>
    </location>
</feature>
<comment type="similarity">
    <text evidence="1">Belongs to the membrane fusion protein (MFP) (TC 8.A.1) family.</text>
</comment>
<comment type="caution">
    <text evidence="6">The sequence shown here is derived from an EMBL/GenBank/DDBJ whole genome shotgun (WGS) entry which is preliminary data.</text>
</comment>